<organism evidence="1 2">
    <name type="scientific">Dentiscutata heterogama</name>
    <dbReference type="NCBI Taxonomy" id="1316150"/>
    <lineage>
        <taxon>Eukaryota</taxon>
        <taxon>Fungi</taxon>
        <taxon>Fungi incertae sedis</taxon>
        <taxon>Mucoromycota</taxon>
        <taxon>Glomeromycotina</taxon>
        <taxon>Glomeromycetes</taxon>
        <taxon>Diversisporales</taxon>
        <taxon>Gigasporaceae</taxon>
        <taxon>Dentiscutata</taxon>
    </lineage>
</organism>
<protein>
    <submittedName>
        <fullName evidence="1">13391_t:CDS:1</fullName>
    </submittedName>
</protein>
<gene>
    <name evidence="1" type="ORF">DHETER_LOCUS2947</name>
</gene>
<dbReference type="Proteomes" id="UP000789702">
    <property type="component" value="Unassembled WGS sequence"/>
</dbReference>
<reference evidence="1" key="1">
    <citation type="submission" date="2021-06" db="EMBL/GenBank/DDBJ databases">
        <authorList>
            <person name="Kallberg Y."/>
            <person name="Tangrot J."/>
            <person name="Rosling A."/>
        </authorList>
    </citation>
    <scope>NUCLEOTIDE SEQUENCE</scope>
    <source>
        <strain evidence="1">IL203A</strain>
    </source>
</reference>
<feature type="non-terminal residue" evidence="1">
    <location>
        <position position="1"/>
    </location>
</feature>
<sequence length="217" mass="25766">DENWAHKMESNIKELTKAVMDLTEHNRTFNSRRNQRSLPLSSNHNVNNQNQAPRPHRCYECNQEGHIARYCPNRLQQQNNNQSNKERNNQTLNQEVRGLNVRLFEVKETSSSEINEYLMIKVEGSDMLFDIRNLGKRRRCDDENEMPTWANIEQTLDTNRTKKTKDIEKDYLYRISINEIQPIEAENLQGSSYHGRIIYWHSDMTQNIDKENIKNTN</sequence>
<keyword evidence="2" id="KW-1185">Reference proteome</keyword>
<accession>A0ACA9KXU0</accession>
<evidence type="ECO:0000313" key="1">
    <source>
        <dbReference type="EMBL" id="CAG8499671.1"/>
    </source>
</evidence>
<evidence type="ECO:0000313" key="2">
    <source>
        <dbReference type="Proteomes" id="UP000789702"/>
    </source>
</evidence>
<name>A0ACA9KXU0_9GLOM</name>
<proteinExistence type="predicted"/>
<dbReference type="EMBL" id="CAJVPU010002354">
    <property type="protein sequence ID" value="CAG8499671.1"/>
    <property type="molecule type" value="Genomic_DNA"/>
</dbReference>
<comment type="caution">
    <text evidence="1">The sequence shown here is derived from an EMBL/GenBank/DDBJ whole genome shotgun (WGS) entry which is preliminary data.</text>
</comment>